<evidence type="ECO:0000259" key="1">
    <source>
        <dbReference type="Pfam" id="PF05685"/>
    </source>
</evidence>
<dbReference type="CDD" id="cd06260">
    <property type="entry name" value="DUF820-like"/>
    <property type="match status" value="1"/>
</dbReference>
<dbReference type="GO" id="GO:0004519">
    <property type="term" value="F:endonuclease activity"/>
    <property type="evidence" value="ECO:0007669"/>
    <property type="project" value="UniProtKB-KW"/>
</dbReference>
<name>A0A7Z2VKA5_9BACL</name>
<proteinExistence type="predicted"/>
<keyword evidence="2" id="KW-0255">Endonuclease</keyword>
<organism evidence="2 3">
    <name type="scientific">Cohnella herbarum</name>
    <dbReference type="NCBI Taxonomy" id="2728023"/>
    <lineage>
        <taxon>Bacteria</taxon>
        <taxon>Bacillati</taxon>
        <taxon>Bacillota</taxon>
        <taxon>Bacilli</taxon>
        <taxon>Bacillales</taxon>
        <taxon>Paenibacillaceae</taxon>
        <taxon>Cohnella</taxon>
    </lineage>
</organism>
<dbReference type="PANTHER" id="PTHR34107">
    <property type="entry name" value="SLL0198 PROTEIN-RELATED"/>
    <property type="match status" value="1"/>
</dbReference>
<keyword evidence="2" id="KW-0378">Hydrolase</keyword>
<feature type="domain" description="Putative restriction endonuclease" evidence="1">
    <location>
        <begin position="25"/>
        <end position="175"/>
    </location>
</feature>
<dbReference type="Pfam" id="PF05685">
    <property type="entry name" value="Uma2"/>
    <property type="match status" value="1"/>
</dbReference>
<dbReference type="Gene3D" id="3.90.1570.10">
    <property type="entry name" value="tt1808, chain A"/>
    <property type="match status" value="1"/>
</dbReference>
<dbReference type="KEGG" id="cheb:HH215_15360"/>
<evidence type="ECO:0000313" key="3">
    <source>
        <dbReference type="Proteomes" id="UP000502248"/>
    </source>
</evidence>
<keyword evidence="3" id="KW-1185">Reference proteome</keyword>
<dbReference type="InterPro" id="IPR012296">
    <property type="entry name" value="Nuclease_put_TT1808"/>
</dbReference>
<sequence>MASKKTNKDRVKEQPVTYEIYAGIPDDGRRYEVLEGELELMSPGSSAVHQMVGMALSLIVQSCSSEYVILTAPLDVILSRTNVVQPDLVMIHRNRAQIVSIRGIEGVPDLVVEVLSPSSRKKDRLRKLKIYAEHGIPEYWIIDPATQTLEQLELIGNGRRYEIVNLYENDDVVASGKLPCVSFAVSELFKDEIVRRLLALN</sequence>
<dbReference type="AlphaFoldDB" id="A0A7Z2VKA5"/>
<keyword evidence="2" id="KW-0540">Nuclease</keyword>
<dbReference type="RefSeq" id="WP_169280704.1">
    <property type="nucleotide sequence ID" value="NZ_CP051680.1"/>
</dbReference>
<accession>A0A7Z2VKA5</accession>
<dbReference type="EMBL" id="CP051680">
    <property type="protein sequence ID" value="QJD84420.1"/>
    <property type="molecule type" value="Genomic_DNA"/>
</dbReference>
<dbReference type="Proteomes" id="UP000502248">
    <property type="component" value="Chromosome"/>
</dbReference>
<dbReference type="PANTHER" id="PTHR34107:SF4">
    <property type="entry name" value="SLL1222 PROTEIN"/>
    <property type="match status" value="1"/>
</dbReference>
<gene>
    <name evidence="2" type="ORF">HH215_15360</name>
</gene>
<protein>
    <submittedName>
        <fullName evidence="2">Uma2 family endonuclease</fullName>
    </submittedName>
</protein>
<reference evidence="2 3" key="1">
    <citation type="submission" date="2020-04" db="EMBL/GenBank/DDBJ databases">
        <title>Genome sequencing of novel species.</title>
        <authorList>
            <person name="Heo J."/>
            <person name="Kim S.-J."/>
            <person name="Kim J.-S."/>
            <person name="Hong S.-B."/>
            <person name="Kwon S.-W."/>
        </authorList>
    </citation>
    <scope>NUCLEOTIDE SEQUENCE [LARGE SCALE GENOMIC DNA]</scope>
    <source>
        <strain evidence="2 3">MFER-1</strain>
    </source>
</reference>
<dbReference type="InterPro" id="IPR011335">
    <property type="entry name" value="Restrct_endonuc-II-like"/>
</dbReference>
<dbReference type="InterPro" id="IPR008538">
    <property type="entry name" value="Uma2"/>
</dbReference>
<dbReference type="SUPFAM" id="SSF52980">
    <property type="entry name" value="Restriction endonuclease-like"/>
    <property type="match status" value="1"/>
</dbReference>
<evidence type="ECO:0000313" key="2">
    <source>
        <dbReference type="EMBL" id="QJD84420.1"/>
    </source>
</evidence>